<evidence type="ECO:0000256" key="1">
    <source>
        <dbReference type="SAM" id="MobiDB-lite"/>
    </source>
</evidence>
<feature type="region of interest" description="Disordered" evidence="1">
    <location>
        <begin position="1"/>
        <end position="33"/>
    </location>
</feature>
<feature type="compositionally biased region" description="Low complexity" evidence="1">
    <location>
        <begin position="14"/>
        <end position="33"/>
    </location>
</feature>
<sequence>MTRLPEPPSSAGVPAAPLIPDGAPAPADGTTAAQVAQAGRSGSRRGLSGRRIAAAGVLVAAVAFGAVRAGTVAGTPATGAAAPETRWSAAAVEPPVPATPFTTTPPTAAPASFDPVVRFARFGWLPGGMVPRTTIVQAGPHGAYAMEAGLPKSSIGARVLVTFFPQGVPPHRDCSLAAGAMPRSVEPAAAAPAVAPAVRGRPATWTDGALRWEYAPGAWAEIVGQELTPTREDTAAELAALARIAGDLRFGTASLRFPLAVPPPAEGLRLAAAWVTEQSKVGWTGSLVFAAGDYCPDPKGLAQGVLSVGVTGIIPGYGWTGDHSNATVDGHRAIRQDLPGGGKALAVYGDPGPYVSLGASDGEIAALLGAGGLEGFYRHVQVLAQPDLHALAEPADQAGWTTDPVR</sequence>
<name>A0A8J3JDE9_9ACTN</name>
<organism evidence="2 3">
    <name type="scientific">Catellatospora bangladeshensis</name>
    <dbReference type="NCBI Taxonomy" id="310355"/>
    <lineage>
        <taxon>Bacteria</taxon>
        <taxon>Bacillati</taxon>
        <taxon>Actinomycetota</taxon>
        <taxon>Actinomycetes</taxon>
        <taxon>Micromonosporales</taxon>
        <taxon>Micromonosporaceae</taxon>
        <taxon>Catellatospora</taxon>
    </lineage>
</organism>
<reference evidence="2 3" key="1">
    <citation type="submission" date="2021-01" db="EMBL/GenBank/DDBJ databases">
        <title>Whole genome shotgun sequence of Catellatospora bangladeshensis NBRC 107357.</title>
        <authorList>
            <person name="Komaki H."/>
            <person name="Tamura T."/>
        </authorList>
    </citation>
    <scope>NUCLEOTIDE SEQUENCE [LARGE SCALE GENOMIC DNA]</scope>
    <source>
        <strain evidence="2 3">NBRC 107357</strain>
    </source>
</reference>
<evidence type="ECO:0000313" key="2">
    <source>
        <dbReference type="EMBL" id="GIF80609.1"/>
    </source>
</evidence>
<dbReference type="RefSeq" id="WP_203744393.1">
    <property type="nucleotide sequence ID" value="NZ_BONF01000010.1"/>
</dbReference>
<accession>A0A8J3JDE9</accession>
<dbReference type="AlphaFoldDB" id="A0A8J3JDE9"/>
<gene>
    <name evidence="2" type="ORF">Cba03nite_19580</name>
</gene>
<protein>
    <submittedName>
        <fullName evidence="2">Uncharacterized protein</fullName>
    </submittedName>
</protein>
<proteinExistence type="predicted"/>
<dbReference type="EMBL" id="BONF01000010">
    <property type="protein sequence ID" value="GIF80609.1"/>
    <property type="molecule type" value="Genomic_DNA"/>
</dbReference>
<evidence type="ECO:0000313" key="3">
    <source>
        <dbReference type="Proteomes" id="UP000601223"/>
    </source>
</evidence>
<comment type="caution">
    <text evidence="2">The sequence shown here is derived from an EMBL/GenBank/DDBJ whole genome shotgun (WGS) entry which is preliminary data.</text>
</comment>
<dbReference type="Proteomes" id="UP000601223">
    <property type="component" value="Unassembled WGS sequence"/>
</dbReference>
<keyword evidence="3" id="KW-1185">Reference proteome</keyword>